<feature type="compositionally biased region" description="Basic and acidic residues" evidence="1">
    <location>
        <begin position="547"/>
        <end position="558"/>
    </location>
</feature>
<feature type="region of interest" description="Disordered" evidence="1">
    <location>
        <begin position="490"/>
        <end position="731"/>
    </location>
</feature>
<feature type="compositionally biased region" description="Basic and acidic residues" evidence="1">
    <location>
        <begin position="919"/>
        <end position="934"/>
    </location>
</feature>
<evidence type="ECO:0000313" key="2">
    <source>
        <dbReference type="EMBL" id="MEE2049403.1"/>
    </source>
</evidence>
<evidence type="ECO:0000256" key="1">
    <source>
        <dbReference type="SAM" id="MobiDB-lite"/>
    </source>
</evidence>
<dbReference type="RefSeq" id="WP_330156682.1">
    <property type="nucleotide sequence ID" value="NZ_BAAAJA010000001.1"/>
</dbReference>
<protein>
    <submittedName>
        <fullName evidence="2">Uncharacterized protein</fullName>
    </submittedName>
</protein>
<sequence length="1081" mass="116325">MFDTVILTDCDGKISPGDFPVPEAVPTDLEELARTLRAAGGRMAETGAAITSSWSGLSTWYSAPEAETLYSVLGPVNSSGIVIEMATDRVAGAVEEFAESVRDIKRRWGGLTARSNAFLRDIEGDEDWTKADTLFGGESDNVQKNADLVTEAQGLIAEYHEAERTCANKINIGIDGRTRFVEGSEVGADGPAADEYVHGISTDLSDVPMEWGTPAEVDQHWWTDAGDAVWDFGVGAVEGTGAMLGMHSSEGWFQASWGDALWEYHEGNVQSVASLVGMYDGESDSWGWAGGDALGSAWKDLAHSVVPWEEWGERPGYVIGTAALNIVAMVGGAALTATGVGSVVGVPLMAWRGMAIVDGMGGRGGGSGADGGTGADVEVNLPAGIPNYGGMHSPIASLDASSFDRGDYSPAQWTELQTHLDRWASASDSGGESSDSGGRPGAPGGSGRPAQARNDRDGQDPARPVDPTTQQLADSEAFWDIVGQPELAEVDRAADRDNQQRIEEVARESQTDPNGPRGSEEGRWTAAELFDGPEGAGDRVPAGVGGRGDDTLTAERDVPVSPPDRTVNLADSTGRGSDGDRVGERDPRTDQDARNRHGDGPENRRDVPNDRHGADMRDRNPDVRNSADGGDPPKRTPSGEDRDSTRIDARTSPLDPSIRSDTDGASSGSRTHNDGHDGVSARPASGPDSPDLQRDGSDGSSDADSRSSSADNGPDGRQEEPLPVPKTREEAQARAREILGTMDLGTGTDFRDNFVDLVNDKKYGALLERAFYNTLGHRYREGLSINGQPIPSLTRADTGDPWIARDALPPPEPPFYLPGEIKGTRAGITIQVLRNLDRFANLRQISLDAYNPLNRIVQGLKAKYANTPSSSVNQDLARAREIRKPMGRMRTRLTERFGDKSAEQAVRDTFNGSEVTFEEPLRNPDGKPVKDSEGKAVTTTWRGTLPELAESKPGRPNPIPVSDNAPKNGNHQFDQIWRTADGGLVIVEAKSSLDTGLNERTIKTADGPKRVQQGTREYFNDILKRMIKRGGEELELALEIQDMMIESPEKLHYVEAKGDPDKSGKYRGNSMRFFDIREEEE</sequence>
<gene>
    <name evidence="2" type="ORF">Q8A49_02725</name>
</gene>
<feature type="compositionally biased region" description="Basic and acidic residues" evidence="1">
    <location>
        <begin position="490"/>
        <end position="510"/>
    </location>
</feature>
<evidence type="ECO:0000313" key="3">
    <source>
        <dbReference type="Proteomes" id="UP001348641"/>
    </source>
</evidence>
<dbReference type="EMBL" id="JAUUCC010000004">
    <property type="protein sequence ID" value="MEE2049403.1"/>
    <property type="molecule type" value="Genomic_DNA"/>
</dbReference>
<feature type="compositionally biased region" description="Low complexity" evidence="1">
    <location>
        <begin position="698"/>
        <end position="711"/>
    </location>
</feature>
<accession>A0ABU7KJD1</accession>
<feature type="compositionally biased region" description="Gly residues" evidence="1">
    <location>
        <begin position="438"/>
        <end position="447"/>
    </location>
</feature>
<comment type="caution">
    <text evidence="2">The sequence shown here is derived from an EMBL/GenBank/DDBJ whole genome shotgun (WGS) entry which is preliminary data.</text>
</comment>
<proteinExistence type="predicted"/>
<organism evidence="2 3">
    <name type="scientific">Nocardiopsis tropica</name>
    <dbReference type="NCBI Taxonomy" id="109330"/>
    <lineage>
        <taxon>Bacteria</taxon>
        <taxon>Bacillati</taxon>
        <taxon>Actinomycetota</taxon>
        <taxon>Actinomycetes</taxon>
        <taxon>Streptosporangiales</taxon>
        <taxon>Nocardiopsidaceae</taxon>
        <taxon>Nocardiopsis</taxon>
    </lineage>
</organism>
<feature type="compositionally biased region" description="Low complexity" evidence="1">
    <location>
        <begin position="424"/>
        <end position="437"/>
    </location>
</feature>
<name>A0ABU7KJD1_9ACTN</name>
<reference evidence="2 3" key="1">
    <citation type="submission" date="2023-07" db="EMBL/GenBank/DDBJ databases">
        <authorList>
            <person name="Girao M."/>
            <person name="Carvalho M.F."/>
        </authorList>
    </citation>
    <scope>NUCLEOTIDE SEQUENCE [LARGE SCALE GENOMIC DNA]</scope>
    <source>
        <strain evidence="2 3">66/93</strain>
    </source>
</reference>
<feature type="region of interest" description="Disordered" evidence="1">
    <location>
        <begin position="424"/>
        <end position="472"/>
    </location>
</feature>
<dbReference type="Proteomes" id="UP001348641">
    <property type="component" value="Unassembled WGS sequence"/>
</dbReference>
<feature type="region of interest" description="Disordered" evidence="1">
    <location>
        <begin position="915"/>
        <end position="936"/>
    </location>
</feature>
<feature type="compositionally biased region" description="Basic and acidic residues" evidence="1">
    <location>
        <begin position="577"/>
        <end position="622"/>
    </location>
</feature>
<feature type="compositionally biased region" description="Basic and acidic residues" evidence="1">
    <location>
        <begin position="714"/>
        <end position="731"/>
    </location>
</feature>
<feature type="compositionally biased region" description="Basic and acidic residues" evidence="1">
    <location>
        <begin position="631"/>
        <end position="649"/>
    </location>
</feature>
<dbReference type="InterPro" id="IPR049762">
    <property type="entry name" value="PoNe_dom"/>
</dbReference>
<dbReference type="CDD" id="cd20739">
    <property type="entry name" value="PoNe_DUF637"/>
    <property type="match status" value="1"/>
</dbReference>